<dbReference type="InterPro" id="IPR017871">
    <property type="entry name" value="ABC_transporter-like_CS"/>
</dbReference>
<name>A0A6L6G5Z5_STRUB</name>
<reference evidence="6 7" key="1">
    <citation type="submission" date="2019-11" db="EMBL/GenBank/DDBJ databases">
        <title>Streptococcus uberis isolated from clinical mastitis cases on a southeastern Queensland dairy.</title>
        <authorList>
            <person name="Workentine M.L."/>
            <person name="Price R."/>
            <person name="Olchowy T."/>
        </authorList>
    </citation>
    <scope>NUCLEOTIDE SEQUENCE [LARGE SCALE GENOMIC DNA]</scope>
    <source>
        <strain evidence="6 7">OLC4459-A17</strain>
    </source>
</reference>
<proteinExistence type="predicted"/>
<dbReference type="PROSITE" id="PS50893">
    <property type="entry name" value="ABC_TRANSPORTER_2"/>
    <property type="match status" value="1"/>
</dbReference>
<dbReference type="InterPro" id="IPR015856">
    <property type="entry name" value="ABC_transpr_CbiO/EcfA_su"/>
</dbReference>
<accession>A0A6L6G5Z5</accession>
<dbReference type="Proteomes" id="UP000483839">
    <property type="component" value="Unassembled WGS sequence"/>
</dbReference>
<dbReference type="InterPro" id="IPR003439">
    <property type="entry name" value="ABC_transporter-like_ATP-bd"/>
</dbReference>
<evidence type="ECO:0000256" key="2">
    <source>
        <dbReference type="ARBA" id="ARBA00022448"/>
    </source>
</evidence>
<dbReference type="PROSITE" id="PS00211">
    <property type="entry name" value="ABC_TRANSPORTER_1"/>
    <property type="match status" value="1"/>
</dbReference>
<gene>
    <name evidence="6" type="ORF">GKS16_01055</name>
</gene>
<dbReference type="GO" id="GO:0022857">
    <property type="term" value="F:transmembrane transporter activity"/>
    <property type="evidence" value="ECO:0007669"/>
    <property type="project" value="UniProtKB-ARBA"/>
</dbReference>
<dbReference type="EMBL" id="WLXI01000006">
    <property type="protein sequence ID" value="MTD00874.1"/>
    <property type="molecule type" value="Genomic_DNA"/>
</dbReference>
<evidence type="ECO:0000256" key="4">
    <source>
        <dbReference type="ARBA" id="ARBA00022741"/>
    </source>
</evidence>
<dbReference type="Pfam" id="PF00005">
    <property type="entry name" value="ABC_tran"/>
    <property type="match status" value="1"/>
</dbReference>
<dbReference type="PANTHER" id="PTHR43423:SF1">
    <property type="entry name" value="ABC TRANSPORTER I FAMILY MEMBER 17"/>
    <property type="match status" value="1"/>
</dbReference>
<comment type="subcellular location">
    <subcellularLocation>
        <location evidence="1">Cell membrane</location>
        <topology evidence="1">Peripheral membrane protein</topology>
    </subcellularLocation>
</comment>
<evidence type="ECO:0000313" key="7">
    <source>
        <dbReference type="Proteomes" id="UP000483839"/>
    </source>
</evidence>
<organism evidence="6 7">
    <name type="scientific">Streptococcus uberis</name>
    <dbReference type="NCBI Taxonomy" id="1349"/>
    <lineage>
        <taxon>Bacteria</taxon>
        <taxon>Bacillati</taxon>
        <taxon>Bacillota</taxon>
        <taxon>Bacilli</taxon>
        <taxon>Lactobacillales</taxon>
        <taxon>Streptococcaceae</taxon>
        <taxon>Streptococcus</taxon>
    </lineage>
</organism>
<dbReference type="GO" id="GO:0006817">
    <property type="term" value="P:phosphate ion transport"/>
    <property type="evidence" value="ECO:0007669"/>
    <property type="project" value="UniProtKB-KW"/>
</dbReference>
<keyword evidence="2" id="KW-0813">Transport</keyword>
<dbReference type="RefSeq" id="WP_046389481.1">
    <property type="nucleotide sequence ID" value="NZ_JADFAX010000009.1"/>
</dbReference>
<dbReference type="InterPro" id="IPR027417">
    <property type="entry name" value="P-loop_NTPase"/>
</dbReference>
<keyword evidence="3" id="KW-0592">Phosphate transport</keyword>
<dbReference type="InterPro" id="IPR003593">
    <property type="entry name" value="AAA+_ATPase"/>
</dbReference>
<sequence length="218" mass="24780">MSLMTFNNVWYSSDDKDIIKNLSFDLEKGDFMSIVGPSGGGKSTLLKLANSLISPSKGDIFFKGDSLEKLDPISLRQKVSYVFQTPHLFGETVEDNIAFPYSIRQLPVDKERVNVLFDLFQMDKAYLKQDVKKLSGGEKQRIALIRQLLFEPEILLLDEVTSALDQKNKEIVETVIQDCHQKGVTIMWVTHDMEQSQKYANRLMTIVAGQLESLEVLK</sequence>
<keyword evidence="4" id="KW-0547">Nucleotide-binding</keyword>
<evidence type="ECO:0000256" key="3">
    <source>
        <dbReference type="ARBA" id="ARBA00022592"/>
    </source>
</evidence>
<evidence type="ECO:0000256" key="5">
    <source>
        <dbReference type="ARBA" id="ARBA00022840"/>
    </source>
</evidence>
<dbReference type="GO" id="GO:0005886">
    <property type="term" value="C:plasma membrane"/>
    <property type="evidence" value="ECO:0007669"/>
    <property type="project" value="UniProtKB-SubCell"/>
</dbReference>
<dbReference type="SUPFAM" id="SSF52540">
    <property type="entry name" value="P-loop containing nucleoside triphosphate hydrolases"/>
    <property type="match status" value="1"/>
</dbReference>
<evidence type="ECO:0000313" key="6">
    <source>
        <dbReference type="EMBL" id="MTD00874.1"/>
    </source>
</evidence>
<keyword evidence="5 6" id="KW-0067">ATP-binding</keyword>
<dbReference type="PANTHER" id="PTHR43423">
    <property type="entry name" value="ABC TRANSPORTER I FAMILY MEMBER 17"/>
    <property type="match status" value="1"/>
</dbReference>
<dbReference type="GO" id="GO:0005524">
    <property type="term" value="F:ATP binding"/>
    <property type="evidence" value="ECO:0007669"/>
    <property type="project" value="UniProtKB-KW"/>
</dbReference>
<evidence type="ECO:0000256" key="1">
    <source>
        <dbReference type="ARBA" id="ARBA00004202"/>
    </source>
</evidence>
<dbReference type="SMART" id="SM00382">
    <property type="entry name" value="AAA"/>
    <property type="match status" value="1"/>
</dbReference>
<dbReference type="CDD" id="cd03225">
    <property type="entry name" value="ABC_cobalt_CbiO_domain1"/>
    <property type="match status" value="1"/>
</dbReference>
<dbReference type="Gene3D" id="3.40.50.300">
    <property type="entry name" value="P-loop containing nucleotide triphosphate hydrolases"/>
    <property type="match status" value="1"/>
</dbReference>
<dbReference type="AlphaFoldDB" id="A0A6L6G5Z5"/>
<comment type="caution">
    <text evidence="6">The sequence shown here is derived from an EMBL/GenBank/DDBJ whole genome shotgun (WGS) entry which is preliminary data.</text>
</comment>
<protein>
    <submittedName>
        <fullName evidence="6">ATP-binding cassette domain-containing protein</fullName>
    </submittedName>
</protein>
<dbReference type="GO" id="GO:0016887">
    <property type="term" value="F:ATP hydrolysis activity"/>
    <property type="evidence" value="ECO:0007669"/>
    <property type="project" value="InterPro"/>
</dbReference>